<proteinExistence type="predicted"/>
<organism evidence="1 2">
    <name type="scientific">Taxus chinensis</name>
    <name type="common">Chinese yew</name>
    <name type="synonym">Taxus wallichiana var. chinensis</name>
    <dbReference type="NCBI Taxonomy" id="29808"/>
    <lineage>
        <taxon>Eukaryota</taxon>
        <taxon>Viridiplantae</taxon>
        <taxon>Streptophyta</taxon>
        <taxon>Embryophyta</taxon>
        <taxon>Tracheophyta</taxon>
        <taxon>Spermatophyta</taxon>
        <taxon>Pinopsida</taxon>
        <taxon>Pinidae</taxon>
        <taxon>Conifers II</taxon>
        <taxon>Cupressales</taxon>
        <taxon>Taxaceae</taxon>
        <taxon>Taxus</taxon>
    </lineage>
</organism>
<feature type="non-terminal residue" evidence="1">
    <location>
        <position position="88"/>
    </location>
</feature>
<feature type="non-terminal residue" evidence="1">
    <location>
        <position position="1"/>
    </location>
</feature>
<reference evidence="1 2" key="1">
    <citation type="journal article" date="2021" name="Nat. Plants">
        <title>The Taxus genome provides insights into paclitaxel biosynthesis.</title>
        <authorList>
            <person name="Xiong X."/>
            <person name="Gou J."/>
            <person name="Liao Q."/>
            <person name="Li Y."/>
            <person name="Zhou Q."/>
            <person name="Bi G."/>
            <person name="Li C."/>
            <person name="Du R."/>
            <person name="Wang X."/>
            <person name="Sun T."/>
            <person name="Guo L."/>
            <person name="Liang H."/>
            <person name="Lu P."/>
            <person name="Wu Y."/>
            <person name="Zhang Z."/>
            <person name="Ro D.K."/>
            <person name="Shang Y."/>
            <person name="Huang S."/>
            <person name="Yan J."/>
        </authorList>
    </citation>
    <scope>NUCLEOTIDE SEQUENCE [LARGE SCALE GENOMIC DNA]</scope>
    <source>
        <strain evidence="1">Ta-2019</strain>
    </source>
</reference>
<keyword evidence="2" id="KW-1185">Reference proteome</keyword>
<dbReference type="AlphaFoldDB" id="A0AA38CD86"/>
<dbReference type="Proteomes" id="UP000824469">
    <property type="component" value="Unassembled WGS sequence"/>
</dbReference>
<evidence type="ECO:0000313" key="1">
    <source>
        <dbReference type="EMBL" id="KAH9297930.1"/>
    </source>
</evidence>
<protein>
    <submittedName>
        <fullName evidence="1">Uncharacterized protein</fullName>
    </submittedName>
</protein>
<gene>
    <name evidence="1" type="ORF">KI387_029612</name>
</gene>
<evidence type="ECO:0000313" key="2">
    <source>
        <dbReference type="Proteomes" id="UP000824469"/>
    </source>
</evidence>
<sequence>SCEDLKASLCTEAVGSIDINVSPFLEAQITAMAKRLENLSSNLAHEVHNGLWFIDCEVERHKNDIFPSNSVRTMVVDCEIFHGVNDEN</sequence>
<dbReference type="EMBL" id="JAHRHJ020000010">
    <property type="protein sequence ID" value="KAH9297930.1"/>
    <property type="molecule type" value="Genomic_DNA"/>
</dbReference>
<accession>A0AA38CD86</accession>
<comment type="caution">
    <text evidence="1">The sequence shown here is derived from an EMBL/GenBank/DDBJ whole genome shotgun (WGS) entry which is preliminary data.</text>
</comment>
<name>A0AA38CD86_TAXCH</name>